<dbReference type="PATRIC" id="fig|1003195.29.peg.6519"/>
<geneLocation type="plasmid" evidence="1 2">
    <name>pSCATT</name>
</geneLocation>
<name>G8XHQ3_STREN</name>
<gene>
    <name evidence="1" type="ordered locus">SCATT_p07250</name>
</gene>
<accession>G8XHQ3</accession>
<dbReference type="AlphaFoldDB" id="G8XHQ3"/>
<protein>
    <submittedName>
        <fullName evidence="1">Uncharacterized protein</fullName>
    </submittedName>
</protein>
<evidence type="ECO:0000313" key="1">
    <source>
        <dbReference type="EMBL" id="AEW98918.1"/>
    </source>
</evidence>
<keyword evidence="1" id="KW-0614">Plasmid</keyword>
<dbReference type="EMBL" id="CP003229">
    <property type="protein sequence ID" value="AEW98918.1"/>
    <property type="molecule type" value="Genomic_DNA"/>
</dbReference>
<dbReference type="KEGG" id="scy:SCATT_p07250"/>
<sequence>MKWAYVAAELAGWSSFVWVSWGFGRTEGASCGGRGRMVR</sequence>
<proteinExistence type="predicted"/>
<reference evidence="2" key="1">
    <citation type="submission" date="2011-12" db="EMBL/GenBank/DDBJ databases">
        <title>Complete genome sequence of Streptomyces cattleya strain DSM 46488.</title>
        <authorList>
            <person name="Ou H.-Y."/>
            <person name="Li P."/>
            <person name="Zhao C."/>
            <person name="O'Hagan D."/>
            <person name="Deng Z."/>
        </authorList>
    </citation>
    <scope>NUCLEOTIDE SEQUENCE [LARGE SCALE GENOMIC DNA]</scope>
    <source>
        <strain evidence="2">ATCC 35852 / DSM 46488 / JCM 4925 / NBRC 14057 / NRRL 8057</strain>
        <plasmid evidence="2">Plasmid pSCATT</plasmid>
    </source>
</reference>
<keyword evidence="2" id="KW-1185">Reference proteome</keyword>
<dbReference type="HOGENOM" id="CLU_3317508_0_0_11"/>
<dbReference type="Proteomes" id="UP000007842">
    <property type="component" value="Plasmid pSCATT"/>
</dbReference>
<evidence type="ECO:0000313" key="2">
    <source>
        <dbReference type="Proteomes" id="UP000007842"/>
    </source>
</evidence>
<organism evidence="1 2">
    <name type="scientific">Streptantibioticus cattleyicolor (strain ATCC 35852 / DSM 46488 / JCM 4925 / NBRC 14057 / NRRL 8057)</name>
    <name type="common">Streptomyces cattleya</name>
    <dbReference type="NCBI Taxonomy" id="1003195"/>
    <lineage>
        <taxon>Bacteria</taxon>
        <taxon>Bacillati</taxon>
        <taxon>Actinomycetota</taxon>
        <taxon>Actinomycetes</taxon>
        <taxon>Kitasatosporales</taxon>
        <taxon>Streptomycetaceae</taxon>
        <taxon>Streptantibioticus</taxon>
    </lineage>
</organism>